<name>A0A089M7Q3_9BACL</name>
<feature type="domain" description="HTH merR-type" evidence="5">
    <location>
        <begin position="23"/>
        <end position="76"/>
    </location>
</feature>
<evidence type="ECO:0000313" key="6">
    <source>
        <dbReference type="EMBL" id="AIQ69262.1"/>
    </source>
</evidence>
<dbReference type="EMBL" id="CP009287">
    <property type="protein sequence ID" value="AIQ69262.1"/>
    <property type="molecule type" value="Genomic_DNA"/>
</dbReference>
<keyword evidence="1" id="KW-0678">Repressor</keyword>
<dbReference type="STRING" id="189425.PGRAT_17740"/>
<dbReference type="SMART" id="SM00422">
    <property type="entry name" value="HTH_MERR"/>
    <property type="match status" value="1"/>
</dbReference>
<accession>A0A089M7Q3</accession>
<organism evidence="6 7">
    <name type="scientific">Paenibacillus graminis</name>
    <dbReference type="NCBI Taxonomy" id="189425"/>
    <lineage>
        <taxon>Bacteria</taxon>
        <taxon>Bacillati</taxon>
        <taxon>Bacillota</taxon>
        <taxon>Bacilli</taxon>
        <taxon>Bacillales</taxon>
        <taxon>Paenibacillaceae</taxon>
        <taxon>Paenibacillus</taxon>
    </lineage>
</organism>
<dbReference type="Pfam" id="PF13411">
    <property type="entry name" value="MerR_1"/>
    <property type="match status" value="1"/>
</dbReference>
<dbReference type="GO" id="GO:0003677">
    <property type="term" value="F:DNA binding"/>
    <property type="evidence" value="ECO:0007669"/>
    <property type="project" value="UniProtKB-KW"/>
</dbReference>
<dbReference type="CDD" id="cd00592">
    <property type="entry name" value="HTH_MerR-like"/>
    <property type="match status" value="1"/>
</dbReference>
<proteinExistence type="predicted"/>
<protein>
    <submittedName>
        <fullName evidence="6">MerR family transcriptional regulator</fullName>
    </submittedName>
</protein>
<evidence type="ECO:0000256" key="2">
    <source>
        <dbReference type="ARBA" id="ARBA00023015"/>
    </source>
</evidence>
<keyword evidence="2" id="KW-0805">Transcription regulation</keyword>
<dbReference type="KEGG" id="pgm:PGRAT_17740"/>
<dbReference type="Proteomes" id="UP000029500">
    <property type="component" value="Chromosome"/>
</dbReference>
<evidence type="ECO:0000256" key="4">
    <source>
        <dbReference type="ARBA" id="ARBA00023163"/>
    </source>
</evidence>
<evidence type="ECO:0000259" key="5">
    <source>
        <dbReference type="PROSITE" id="PS50937"/>
    </source>
</evidence>
<reference evidence="6 7" key="1">
    <citation type="submission" date="2014-08" db="EMBL/GenBank/DDBJ databases">
        <title>Comparative genomics of the Paenibacillus odorifer group.</title>
        <authorList>
            <person name="den Bakker H.C."/>
            <person name="Tsai Y.-C."/>
            <person name="Martin N."/>
            <person name="Korlach J."/>
            <person name="Wiedmann M."/>
        </authorList>
    </citation>
    <scope>NUCLEOTIDE SEQUENCE [LARGE SCALE GENOMIC DNA]</scope>
    <source>
        <strain evidence="6 7">DSM 15220</strain>
    </source>
</reference>
<dbReference type="RefSeq" id="WP_025704552.1">
    <property type="nucleotide sequence ID" value="NZ_CP009287.1"/>
</dbReference>
<sequence>MKVYTGKQLADILQQEDADMNLRTVRYYTQIGMLPPLELVGNKRVYTDRHLECLRAILTLSKSGESLADIQVKLAALSREEIASLGARLRFYQPQHILQHETLVINDDVMLTVSPQITPEQRSEMIEAVTCLLRGEKEL</sequence>
<gene>
    <name evidence="6" type="ORF">PGRAT_17740</name>
</gene>
<dbReference type="PANTHER" id="PTHR30204:SF69">
    <property type="entry name" value="MERR-FAMILY TRANSCRIPTIONAL REGULATOR"/>
    <property type="match status" value="1"/>
</dbReference>
<dbReference type="SUPFAM" id="SSF46955">
    <property type="entry name" value="Putative DNA-binding domain"/>
    <property type="match status" value="1"/>
</dbReference>
<dbReference type="GO" id="GO:0003700">
    <property type="term" value="F:DNA-binding transcription factor activity"/>
    <property type="evidence" value="ECO:0007669"/>
    <property type="project" value="InterPro"/>
</dbReference>
<dbReference type="InterPro" id="IPR009061">
    <property type="entry name" value="DNA-bd_dom_put_sf"/>
</dbReference>
<dbReference type="eggNOG" id="COG0789">
    <property type="taxonomic scope" value="Bacteria"/>
</dbReference>
<dbReference type="PROSITE" id="PS50937">
    <property type="entry name" value="HTH_MERR_2"/>
    <property type="match status" value="1"/>
</dbReference>
<keyword evidence="7" id="KW-1185">Reference proteome</keyword>
<keyword evidence="4" id="KW-0804">Transcription</keyword>
<evidence type="ECO:0000256" key="3">
    <source>
        <dbReference type="ARBA" id="ARBA00023125"/>
    </source>
</evidence>
<dbReference type="AlphaFoldDB" id="A0A089M7Q3"/>
<evidence type="ECO:0000256" key="1">
    <source>
        <dbReference type="ARBA" id="ARBA00022491"/>
    </source>
</evidence>
<dbReference type="PANTHER" id="PTHR30204">
    <property type="entry name" value="REDOX-CYCLING DRUG-SENSING TRANSCRIPTIONAL ACTIVATOR SOXR"/>
    <property type="match status" value="1"/>
</dbReference>
<dbReference type="Gene3D" id="1.10.1660.10">
    <property type="match status" value="1"/>
</dbReference>
<dbReference type="HOGENOM" id="CLU_1843145_0_0_9"/>
<dbReference type="OrthoDB" id="9802944at2"/>
<dbReference type="InterPro" id="IPR047057">
    <property type="entry name" value="MerR_fam"/>
</dbReference>
<dbReference type="InterPro" id="IPR000551">
    <property type="entry name" value="MerR-type_HTH_dom"/>
</dbReference>
<keyword evidence="3" id="KW-0238">DNA-binding</keyword>
<evidence type="ECO:0000313" key="7">
    <source>
        <dbReference type="Proteomes" id="UP000029500"/>
    </source>
</evidence>